<accession>D7BWG0</accession>
<evidence type="ECO:0000313" key="6">
    <source>
        <dbReference type="Proteomes" id="UP000000377"/>
    </source>
</evidence>
<dbReference type="Proteomes" id="UP000000377">
    <property type="component" value="Chromosome"/>
</dbReference>
<keyword evidence="2" id="KW-0238">DNA-binding</keyword>
<sequence>MGWDMLVTEFSTEVVAAPERFELFSEVTAQSHVPNRLRSNDRDDFRANMRVLHLGELEVSTLSFSHLEIVRTAKLIRQYDPDAYQINYILGEEGALSTAGGDTALQVGDLVVLDTSRPYHGDVHAVLGGWSHVTVQFPRKLMPLPEKTAQSLLGVAINGRRGMGGVFARWLTDLNRRADEFTPADIPTLASVTLDLLASALARCADTEAALSPETRRNALRTQINTFVEQRLTDPAMTPQAIADAHHISLRHLQQLFAESDTSPAAWIRRRRLERCRVDLANPSLKSRPIQAIAARWGFADPAHFSRLFRANYGMTPRDYRNLAVPFRRGPEAGGVGGTGMRLSLGSRD</sequence>
<proteinExistence type="predicted"/>
<gene>
    <name evidence="5" type="ordered locus">SBI_00195</name>
</gene>
<dbReference type="GO" id="GO:0003700">
    <property type="term" value="F:DNA-binding transcription factor activity"/>
    <property type="evidence" value="ECO:0007669"/>
    <property type="project" value="InterPro"/>
</dbReference>
<name>D7BWG0_STRBB</name>
<dbReference type="InterPro" id="IPR050204">
    <property type="entry name" value="AraC_XylS_family_regulators"/>
</dbReference>
<dbReference type="Pfam" id="PF14525">
    <property type="entry name" value="AraC_binding_2"/>
    <property type="match status" value="1"/>
</dbReference>
<evidence type="ECO:0000256" key="3">
    <source>
        <dbReference type="ARBA" id="ARBA00023163"/>
    </source>
</evidence>
<keyword evidence="3" id="KW-0804">Transcription</keyword>
<evidence type="ECO:0000313" key="5">
    <source>
        <dbReference type="EMBL" id="ADI03316.1"/>
    </source>
</evidence>
<organism evidence="5 6">
    <name type="scientific">Streptomyces bingchenggensis (strain BCW-1)</name>
    <dbReference type="NCBI Taxonomy" id="749414"/>
    <lineage>
        <taxon>Bacteria</taxon>
        <taxon>Bacillati</taxon>
        <taxon>Actinomycetota</taxon>
        <taxon>Actinomycetes</taxon>
        <taxon>Kitasatosporales</taxon>
        <taxon>Streptomycetaceae</taxon>
        <taxon>Streptomyces</taxon>
    </lineage>
</organism>
<dbReference type="SUPFAM" id="SSF46689">
    <property type="entry name" value="Homeodomain-like"/>
    <property type="match status" value="1"/>
</dbReference>
<evidence type="ECO:0000256" key="2">
    <source>
        <dbReference type="ARBA" id="ARBA00023125"/>
    </source>
</evidence>
<dbReference type="GO" id="GO:0043565">
    <property type="term" value="F:sequence-specific DNA binding"/>
    <property type="evidence" value="ECO:0007669"/>
    <property type="project" value="InterPro"/>
</dbReference>
<dbReference type="eggNOG" id="COG2207">
    <property type="taxonomic scope" value="Bacteria"/>
</dbReference>
<dbReference type="PRINTS" id="PR00032">
    <property type="entry name" value="HTHARAC"/>
</dbReference>
<dbReference type="AlphaFoldDB" id="D7BWG0"/>
<dbReference type="KEGG" id="sbh:SBI_00195"/>
<feature type="domain" description="HTH araC/xylS-type" evidence="4">
    <location>
        <begin position="222"/>
        <end position="323"/>
    </location>
</feature>
<reference evidence="5 6" key="1">
    <citation type="journal article" date="2010" name="J. Bacteriol.">
        <title>Genome sequence of the milbemycin-producing bacterium Streptomyces bingchenggensis.</title>
        <authorList>
            <person name="Wang X.J."/>
            <person name="Yan Y.J."/>
            <person name="Zhang B."/>
            <person name="An J."/>
            <person name="Wang J.J."/>
            <person name="Tian J."/>
            <person name="Jiang L."/>
            <person name="Chen Y.H."/>
            <person name="Huang S.X."/>
            <person name="Yin M."/>
            <person name="Zhang J."/>
            <person name="Gao A.L."/>
            <person name="Liu C.X."/>
            <person name="Zhu Z.X."/>
            <person name="Xiang W.S."/>
        </authorList>
    </citation>
    <scope>NUCLEOTIDE SEQUENCE [LARGE SCALE GENOMIC DNA]</scope>
    <source>
        <strain evidence="5 6">BCW-1</strain>
    </source>
</reference>
<protein>
    <submittedName>
        <fullName evidence="5">AraC family transcriptional regulator</fullName>
    </submittedName>
</protein>
<dbReference type="PANTHER" id="PTHR46796:SF6">
    <property type="entry name" value="ARAC SUBFAMILY"/>
    <property type="match status" value="1"/>
</dbReference>
<evidence type="ECO:0000259" key="4">
    <source>
        <dbReference type="PROSITE" id="PS01124"/>
    </source>
</evidence>
<keyword evidence="1" id="KW-0805">Transcription regulation</keyword>
<dbReference type="InterPro" id="IPR020449">
    <property type="entry name" value="Tscrpt_reg_AraC-type_HTH"/>
</dbReference>
<dbReference type="InterPro" id="IPR009057">
    <property type="entry name" value="Homeodomain-like_sf"/>
</dbReference>
<dbReference type="Gene3D" id="1.10.10.60">
    <property type="entry name" value="Homeodomain-like"/>
    <property type="match status" value="1"/>
</dbReference>
<dbReference type="SMART" id="SM00342">
    <property type="entry name" value="HTH_ARAC"/>
    <property type="match status" value="1"/>
</dbReference>
<evidence type="ECO:0000256" key="1">
    <source>
        <dbReference type="ARBA" id="ARBA00023015"/>
    </source>
</evidence>
<dbReference type="PROSITE" id="PS01124">
    <property type="entry name" value="HTH_ARAC_FAMILY_2"/>
    <property type="match status" value="1"/>
</dbReference>
<keyword evidence="6" id="KW-1185">Reference proteome</keyword>
<dbReference type="PATRIC" id="fig|749414.3.peg.206"/>
<dbReference type="InterPro" id="IPR035418">
    <property type="entry name" value="AraC-bd_2"/>
</dbReference>
<dbReference type="PANTHER" id="PTHR46796">
    <property type="entry name" value="HTH-TYPE TRANSCRIPTIONAL ACTIVATOR RHAS-RELATED"/>
    <property type="match status" value="1"/>
</dbReference>
<dbReference type="InterPro" id="IPR018060">
    <property type="entry name" value="HTH_AraC"/>
</dbReference>
<dbReference type="EMBL" id="CP002047">
    <property type="protein sequence ID" value="ADI03316.1"/>
    <property type="molecule type" value="Genomic_DNA"/>
</dbReference>
<dbReference type="Pfam" id="PF12833">
    <property type="entry name" value="HTH_18"/>
    <property type="match status" value="1"/>
</dbReference>
<dbReference type="HOGENOM" id="CLU_049704_1_1_11"/>